<protein>
    <recommendedName>
        <fullName evidence="2">AAA+ ATPase domain-containing protein</fullName>
    </recommendedName>
</protein>
<dbReference type="Pfam" id="PF00004">
    <property type="entry name" value="AAA"/>
    <property type="match status" value="1"/>
</dbReference>
<feature type="compositionally biased region" description="Polar residues" evidence="1">
    <location>
        <begin position="1134"/>
        <end position="1147"/>
    </location>
</feature>
<feature type="compositionally biased region" description="Acidic residues" evidence="1">
    <location>
        <begin position="312"/>
        <end position="322"/>
    </location>
</feature>
<dbReference type="Proteomes" id="UP000254866">
    <property type="component" value="Unassembled WGS sequence"/>
</dbReference>
<evidence type="ECO:0000313" key="3">
    <source>
        <dbReference type="EMBL" id="RDL37691.1"/>
    </source>
</evidence>
<dbReference type="PANTHER" id="PTHR46411">
    <property type="entry name" value="FAMILY ATPASE, PUTATIVE-RELATED"/>
    <property type="match status" value="1"/>
</dbReference>
<gene>
    <name evidence="3" type="ORF">BP5553_05124</name>
</gene>
<dbReference type="OrthoDB" id="10042665at2759"/>
<feature type="compositionally biased region" description="Polar residues" evidence="1">
    <location>
        <begin position="60"/>
        <end position="70"/>
    </location>
</feature>
<dbReference type="Pfam" id="PF23232">
    <property type="entry name" value="AAA_lid_13"/>
    <property type="match status" value="1"/>
</dbReference>
<evidence type="ECO:0000313" key="4">
    <source>
        <dbReference type="Proteomes" id="UP000254866"/>
    </source>
</evidence>
<organism evidence="3 4">
    <name type="scientific">Venustampulla echinocandica</name>
    <dbReference type="NCBI Taxonomy" id="2656787"/>
    <lineage>
        <taxon>Eukaryota</taxon>
        <taxon>Fungi</taxon>
        <taxon>Dikarya</taxon>
        <taxon>Ascomycota</taxon>
        <taxon>Pezizomycotina</taxon>
        <taxon>Leotiomycetes</taxon>
        <taxon>Helotiales</taxon>
        <taxon>Pleuroascaceae</taxon>
        <taxon>Venustampulla</taxon>
    </lineage>
</organism>
<dbReference type="InterPro" id="IPR056599">
    <property type="entry name" value="AAA_lid_fung"/>
</dbReference>
<accession>A0A370TQ87</accession>
<dbReference type="Pfam" id="PF22942">
    <property type="entry name" value="DUF7025"/>
    <property type="match status" value="1"/>
</dbReference>
<dbReference type="AlphaFoldDB" id="A0A370TQ87"/>
<feature type="compositionally biased region" description="Polar residues" evidence="1">
    <location>
        <begin position="286"/>
        <end position="301"/>
    </location>
</feature>
<dbReference type="GO" id="GO:0005524">
    <property type="term" value="F:ATP binding"/>
    <property type="evidence" value="ECO:0007669"/>
    <property type="project" value="InterPro"/>
</dbReference>
<dbReference type="GO" id="GO:0016887">
    <property type="term" value="F:ATP hydrolysis activity"/>
    <property type="evidence" value="ECO:0007669"/>
    <property type="project" value="InterPro"/>
</dbReference>
<dbReference type="Gene3D" id="3.40.50.300">
    <property type="entry name" value="P-loop containing nucleotide triphosphate hydrolases"/>
    <property type="match status" value="1"/>
</dbReference>
<evidence type="ECO:0000256" key="1">
    <source>
        <dbReference type="SAM" id="MobiDB-lite"/>
    </source>
</evidence>
<keyword evidence="4" id="KW-1185">Reference proteome</keyword>
<comment type="caution">
    <text evidence="3">The sequence shown here is derived from an EMBL/GenBank/DDBJ whole genome shotgun (WGS) entry which is preliminary data.</text>
</comment>
<dbReference type="STRING" id="2656787.A0A370TQ87"/>
<dbReference type="GeneID" id="43597973"/>
<feature type="compositionally biased region" description="Polar residues" evidence="1">
    <location>
        <begin position="1081"/>
        <end position="1091"/>
    </location>
</feature>
<feature type="compositionally biased region" description="Basic and acidic residues" evidence="1">
    <location>
        <begin position="179"/>
        <end position="198"/>
    </location>
</feature>
<dbReference type="InterPro" id="IPR054289">
    <property type="entry name" value="DUF7025"/>
</dbReference>
<dbReference type="InterPro" id="IPR003959">
    <property type="entry name" value="ATPase_AAA_core"/>
</dbReference>
<dbReference type="EMBL" id="NPIC01000003">
    <property type="protein sequence ID" value="RDL37691.1"/>
    <property type="molecule type" value="Genomic_DNA"/>
</dbReference>
<sequence>MEGVLVPAPIPPPALDDVKASLKMGQPVTVVSDSAPSASESGAGQDAATEAVAIVVDGEQPSSPNGTTVQPESDPSPSLEKPEPEKSSADNSTKDDNQTATVAPKDTKDERMVDDDARSEDDANSEMSSIPERKPRIPAIPEIRKVNFENFKNHYCEKDSHYAIDVLFAKTDLNHDIRREQLTRGNHRERPKAKKDDVPQTEPSVTHDDGWIQRVRIQSQPILLHLAKVVGESWTVEQPRTFFRPFRVFIYFQPKMKEALSELEAKWGEAEKLELAASAKEAAAINTPSAEGNEAEASSDSKVAESKVEDGVGAEDTDHYDDESLDSIMDSIEALRDMRCYINFIDKEIMPLYQLFDGTTRQTIRFDDLWLLFRTGEIIFAPPGAENSHVGTTKKSQQRYAVNSQRGMYQTVWRVYTVNNPDDRHEYPSLEIKSKPLAGDYDNGINDSINDFKVWVYYIDFDGVSYGAVKKTFGIRRYEGEKDIRLLDCYPIRYEQNHEQILVDLRKHGKLFQECLDKRHLAYNGWTLTSNPTGESIEDDSGDLIKHPEFVESHVIVDFVEAFQTYPSWRPQFHQPAAYTDDWPTDHDEFAIKLWADSSRSKLVSETIEIIQENDGVTMWDRKYYLDKDEFLNQCKTQSSSGREKAAVELRDDDLILLPSRLFAYVLRERKFVLLDVRYLRPISEQRDVFSRLKILREYKDIVKALVGSHFVKKDLERRYNSISTEGLSQDLIQGKGRGLVILLHGVPGVGKTATAEAVALENQKPLFSITCGDLGLTPSEVESSLTEVFRLAHLWDCVLLLDEADVFLSQRSRLDLKRNALVSVFLRVLEYYNGILFLTTNRVGTLDEAFKSRIHMSLYYPPLEKVQAKQIFKMNIERLKEIENQRSMLIGEAPLLIQEDKILEFAESHFDNTKSAGRWNGRQIRNAFQIASSLAYHKNRMDNAELLKNNPESKPNAPVLDADNFKKVELATRAFDRYMEEAKGWADADFAHMLGERADYVKNTKFSAPRNPPNDNPDFYGGIPGSYSQGAGVHGVPDYNQMGGHGYSQPQDGSARFVPGPQVGHNQGSPYQPAPFPQNPGLSQRSSSRLDQPPAFPLSQQTPPRGTAAPSAQGPFDYSEQNYSQGDPRGQFGQPQTQSPGYTHNPQRAYRPAVDDADQYD</sequence>
<reference evidence="3 4" key="1">
    <citation type="journal article" date="2018" name="IMA Fungus">
        <title>IMA Genome-F 9: Draft genome sequence of Annulohypoxylon stygium, Aspergillus mulundensis, Berkeleyomyces basicola (syn. Thielaviopsis basicola), Ceratocystis smalleyi, two Cercospora beticola strains, Coleophoma cylindrospora, Fusarium fracticaudum, Phialophora cf. hyalina, and Morchella septimelata.</title>
        <authorList>
            <person name="Wingfield B.D."/>
            <person name="Bills G.F."/>
            <person name="Dong Y."/>
            <person name="Huang W."/>
            <person name="Nel W.J."/>
            <person name="Swalarsk-Parry B.S."/>
            <person name="Vaghefi N."/>
            <person name="Wilken P.M."/>
            <person name="An Z."/>
            <person name="de Beer Z.W."/>
            <person name="De Vos L."/>
            <person name="Chen L."/>
            <person name="Duong T.A."/>
            <person name="Gao Y."/>
            <person name="Hammerbacher A."/>
            <person name="Kikkert J.R."/>
            <person name="Li Y."/>
            <person name="Li H."/>
            <person name="Li K."/>
            <person name="Li Q."/>
            <person name="Liu X."/>
            <person name="Ma X."/>
            <person name="Naidoo K."/>
            <person name="Pethybridge S.J."/>
            <person name="Sun J."/>
            <person name="Steenkamp E.T."/>
            <person name="van der Nest M.A."/>
            <person name="van Wyk S."/>
            <person name="Wingfield M.J."/>
            <person name="Xiong C."/>
            <person name="Yue Q."/>
            <person name="Zhang X."/>
        </authorList>
    </citation>
    <scope>NUCLEOTIDE SEQUENCE [LARGE SCALE GENOMIC DNA]</scope>
    <source>
        <strain evidence="3 4">BP 5553</strain>
    </source>
</reference>
<dbReference type="InterPro" id="IPR027417">
    <property type="entry name" value="P-loop_NTPase"/>
</dbReference>
<dbReference type="SMART" id="SM00382">
    <property type="entry name" value="AAA"/>
    <property type="match status" value="1"/>
</dbReference>
<dbReference type="CDD" id="cd19481">
    <property type="entry name" value="RecA-like_protease"/>
    <property type="match status" value="1"/>
</dbReference>
<feature type="compositionally biased region" description="Polar residues" evidence="1">
    <location>
        <begin position="31"/>
        <end position="42"/>
    </location>
</feature>
<feature type="region of interest" description="Disordered" evidence="1">
    <location>
        <begin position="1005"/>
        <end position="1162"/>
    </location>
</feature>
<feature type="compositionally biased region" description="Basic and acidic residues" evidence="1">
    <location>
        <begin position="80"/>
        <end position="97"/>
    </location>
</feature>
<dbReference type="InterPro" id="IPR003593">
    <property type="entry name" value="AAA+_ATPase"/>
</dbReference>
<feature type="compositionally biased region" description="Basic and acidic residues" evidence="1">
    <location>
        <begin position="105"/>
        <end position="116"/>
    </location>
</feature>
<feature type="region of interest" description="Disordered" evidence="1">
    <location>
        <begin position="31"/>
        <end position="138"/>
    </location>
</feature>
<dbReference type="SUPFAM" id="SSF52540">
    <property type="entry name" value="P-loop containing nucleoside triphosphate hydrolases"/>
    <property type="match status" value="1"/>
</dbReference>
<evidence type="ECO:0000259" key="2">
    <source>
        <dbReference type="SMART" id="SM00382"/>
    </source>
</evidence>
<proteinExistence type="predicted"/>
<dbReference type="PANTHER" id="PTHR46411:SF3">
    <property type="entry name" value="AAA+ ATPASE DOMAIN-CONTAINING PROTEIN"/>
    <property type="match status" value="1"/>
</dbReference>
<feature type="region of interest" description="Disordered" evidence="1">
    <location>
        <begin position="284"/>
        <end position="322"/>
    </location>
</feature>
<dbReference type="RefSeq" id="XP_031870347.1">
    <property type="nucleotide sequence ID" value="XM_032013747.1"/>
</dbReference>
<feature type="region of interest" description="Disordered" evidence="1">
    <location>
        <begin position="179"/>
        <end position="207"/>
    </location>
</feature>
<feature type="domain" description="AAA+ ATPase" evidence="2">
    <location>
        <begin position="738"/>
        <end position="865"/>
    </location>
</feature>
<name>A0A370TQ87_9HELO</name>